<keyword evidence="3" id="KW-1185">Reference proteome</keyword>
<gene>
    <name evidence="2" type="ORF">Cch01nite_28870</name>
</gene>
<sequence>MPHALVLVGRGRYEDPWHDHAATSHALVALLEDAGWTARLRSTFPDALDDDVPDLLVVNAGSGPVDPAFDGADDVWRPFHDRRAALTDGGVPVLAVHQAANTFEDDPRWAATLGGRWVEGTSWHPPLGDAAFRVVDHAHPVTADLADGLAAVDERYLDLQVSGPVHVLAVADHEGTPHPVVWATEGPARVVYSALGHDVRSYGSPSHRALLRSAAGWLVG</sequence>
<accession>A0A919U0N2</accession>
<evidence type="ECO:0000313" key="3">
    <source>
        <dbReference type="Proteomes" id="UP000632740"/>
    </source>
</evidence>
<dbReference type="EMBL" id="BONK01000010">
    <property type="protein sequence ID" value="GIG22163.1"/>
    <property type="molecule type" value="Genomic_DNA"/>
</dbReference>
<protein>
    <recommendedName>
        <fullName evidence="1">ThuA-like domain-containing protein</fullName>
    </recommendedName>
</protein>
<name>A0A919U0N2_9CELL</name>
<dbReference type="AlphaFoldDB" id="A0A919U0N2"/>
<comment type="caution">
    <text evidence="2">The sequence shown here is derived from an EMBL/GenBank/DDBJ whole genome shotgun (WGS) entry which is preliminary data.</text>
</comment>
<dbReference type="RefSeq" id="WP_203756342.1">
    <property type="nucleotide sequence ID" value="NZ_BONK01000010.1"/>
</dbReference>
<organism evidence="2 3">
    <name type="scientific">Cellulomonas chitinilytica</name>
    <dbReference type="NCBI Taxonomy" id="398759"/>
    <lineage>
        <taxon>Bacteria</taxon>
        <taxon>Bacillati</taxon>
        <taxon>Actinomycetota</taxon>
        <taxon>Actinomycetes</taxon>
        <taxon>Micrococcales</taxon>
        <taxon>Cellulomonadaceae</taxon>
        <taxon>Cellulomonas</taxon>
    </lineage>
</organism>
<reference evidence="2" key="1">
    <citation type="submission" date="2021-01" db="EMBL/GenBank/DDBJ databases">
        <title>Whole genome shotgun sequence of Cellulomonas chitinilytica NBRC 110799.</title>
        <authorList>
            <person name="Komaki H."/>
            <person name="Tamura T."/>
        </authorList>
    </citation>
    <scope>NUCLEOTIDE SEQUENCE</scope>
    <source>
        <strain evidence="2">NBRC 110799</strain>
    </source>
</reference>
<proteinExistence type="predicted"/>
<evidence type="ECO:0000259" key="1">
    <source>
        <dbReference type="Pfam" id="PF06283"/>
    </source>
</evidence>
<dbReference type="Proteomes" id="UP000632740">
    <property type="component" value="Unassembled WGS sequence"/>
</dbReference>
<dbReference type="PANTHER" id="PTHR40469:SF2">
    <property type="entry name" value="GALACTOSE-BINDING DOMAIN-LIKE SUPERFAMILY PROTEIN"/>
    <property type="match status" value="1"/>
</dbReference>
<dbReference type="PANTHER" id="PTHR40469">
    <property type="entry name" value="SECRETED GLYCOSYL HYDROLASE"/>
    <property type="match status" value="1"/>
</dbReference>
<dbReference type="Gene3D" id="3.40.50.880">
    <property type="match status" value="1"/>
</dbReference>
<dbReference type="InterPro" id="IPR029010">
    <property type="entry name" value="ThuA-like"/>
</dbReference>
<dbReference type="Pfam" id="PF06283">
    <property type="entry name" value="ThuA"/>
    <property type="match status" value="1"/>
</dbReference>
<dbReference type="InterPro" id="IPR029062">
    <property type="entry name" value="Class_I_gatase-like"/>
</dbReference>
<evidence type="ECO:0000313" key="2">
    <source>
        <dbReference type="EMBL" id="GIG22163.1"/>
    </source>
</evidence>
<feature type="domain" description="ThuA-like" evidence="1">
    <location>
        <begin position="87"/>
        <end position="217"/>
    </location>
</feature>
<dbReference type="SUPFAM" id="SSF52317">
    <property type="entry name" value="Class I glutamine amidotransferase-like"/>
    <property type="match status" value="1"/>
</dbReference>